<dbReference type="SFLD" id="SFLDS00005">
    <property type="entry name" value="Isoprenoid_Synthase_Type_I"/>
    <property type="match status" value="1"/>
</dbReference>
<dbReference type="OrthoDB" id="2998174at2759"/>
<keyword evidence="2" id="KW-0456">Lyase</keyword>
<reference evidence="3 4" key="1">
    <citation type="journal article" date="2020" name="ISME J.">
        <title>Uncovering the hidden diversity of litter-decomposition mechanisms in mushroom-forming fungi.</title>
        <authorList>
            <person name="Floudas D."/>
            <person name="Bentzer J."/>
            <person name="Ahren D."/>
            <person name="Johansson T."/>
            <person name="Persson P."/>
            <person name="Tunlid A."/>
        </authorList>
    </citation>
    <scope>NUCLEOTIDE SEQUENCE [LARGE SCALE GENOMIC DNA]</scope>
    <source>
        <strain evidence="3 4">CBS 291.85</strain>
    </source>
</reference>
<sequence length="307" mass="34131">MVQNSSGIADTATLRHIITSFLQQCDFADLSQKPADQDLEKLCCLEAAHRGYPLAGEESFQPFISGGLPMAANGYLHLKGTNIPTLIALYTAFLIYLDDVLCNDIEAVAEFNERLMAGKSQKNCMLDHFAALLSEFSAHFPRIVHNIMLSSTMNFVTALLLEKETQGMPMQLGNLGYPTFARALSGASEVFALAVFPSNIPVTTYIQALPELVVFINNGNDILSFYKEECDAESVNRVSQMAQCLGISKHKVLQRLLDEAVSAHQLILRTLSGSKQALHAYESFYHGYLKFYLVLERYRLAELNLFT</sequence>
<protein>
    <recommendedName>
        <fullName evidence="5">Terpenoid synthase</fullName>
    </recommendedName>
</protein>
<dbReference type="SFLD" id="SFLDG01021">
    <property type="entry name" value="Trichodiene_Synthase_Like"/>
    <property type="match status" value="1"/>
</dbReference>
<dbReference type="Gene3D" id="1.10.600.10">
    <property type="entry name" value="Farnesyl Diphosphate Synthase"/>
    <property type="match status" value="1"/>
</dbReference>
<dbReference type="InterPro" id="IPR008949">
    <property type="entry name" value="Isoprenoid_synthase_dom_sf"/>
</dbReference>
<dbReference type="SUPFAM" id="SSF48576">
    <property type="entry name" value="Terpenoid synthases"/>
    <property type="match status" value="1"/>
</dbReference>
<evidence type="ECO:0000256" key="2">
    <source>
        <dbReference type="ARBA" id="ARBA00023239"/>
    </source>
</evidence>
<dbReference type="EMBL" id="JAACJM010000155">
    <property type="protein sequence ID" value="KAF5342848.1"/>
    <property type="molecule type" value="Genomic_DNA"/>
</dbReference>
<dbReference type="Pfam" id="PF06330">
    <property type="entry name" value="TRI5"/>
    <property type="match status" value="1"/>
</dbReference>
<evidence type="ECO:0000256" key="1">
    <source>
        <dbReference type="ARBA" id="ARBA00007946"/>
    </source>
</evidence>
<accession>A0A8H5CL70</accession>
<gene>
    <name evidence="3" type="ORF">D9758_013356</name>
</gene>
<keyword evidence="4" id="KW-1185">Reference proteome</keyword>
<evidence type="ECO:0000313" key="4">
    <source>
        <dbReference type="Proteomes" id="UP000559256"/>
    </source>
</evidence>
<proteinExistence type="inferred from homology"/>
<dbReference type="Proteomes" id="UP000559256">
    <property type="component" value="Unassembled WGS sequence"/>
</dbReference>
<comment type="similarity">
    <text evidence="1">Belongs to the trichodiene synthase family.</text>
</comment>
<evidence type="ECO:0000313" key="3">
    <source>
        <dbReference type="EMBL" id="KAF5342848.1"/>
    </source>
</evidence>
<organism evidence="3 4">
    <name type="scientific">Tetrapyrgos nigripes</name>
    <dbReference type="NCBI Taxonomy" id="182062"/>
    <lineage>
        <taxon>Eukaryota</taxon>
        <taxon>Fungi</taxon>
        <taxon>Dikarya</taxon>
        <taxon>Basidiomycota</taxon>
        <taxon>Agaricomycotina</taxon>
        <taxon>Agaricomycetes</taxon>
        <taxon>Agaricomycetidae</taxon>
        <taxon>Agaricales</taxon>
        <taxon>Marasmiineae</taxon>
        <taxon>Marasmiaceae</taxon>
        <taxon>Tetrapyrgos</taxon>
    </lineage>
</organism>
<dbReference type="AlphaFoldDB" id="A0A8H5CL70"/>
<dbReference type="InterPro" id="IPR024652">
    <property type="entry name" value="Trichodiene_synth"/>
</dbReference>
<name>A0A8H5CL70_9AGAR</name>
<comment type="caution">
    <text evidence="3">The sequence shown here is derived from an EMBL/GenBank/DDBJ whole genome shotgun (WGS) entry which is preliminary data.</text>
</comment>
<evidence type="ECO:0008006" key="5">
    <source>
        <dbReference type="Google" id="ProtNLM"/>
    </source>
</evidence>
<dbReference type="GO" id="GO:0016838">
    <property type="term" value="F:carbon-oxygen lyase activity, acting on phosphates"/>
    <property type="evidence" value="ECO:0007669"/>
    <property type="project" value="InterPro"/>
</dbReference>